<evidence type="ECO:0000313" key="4">
    <source>
        <dbReference type="EMBL" id="MET8432998.1"/>
    </source>
</evidence>
<keyword evidence="5" id="KW-1185">Reference proteome</keyword>
<reference evidence="4 5" key="1">
    <citation type="submission" date="2024-06" db="EMBL/GenBank/DDBJ databases">
        <title>The Natural Products Discovery Center: Release of the First 8490 Sequenced Strains for Exploring Actinobacteria Biosynthetic Diversity.</title>
        <authorList>
            <person name="Kalkreuter E."/>
            <person name="Kautsar S.A."/>
            <person name="Yang D."/>
            <person name="Bader C.D."/>
            <person name="Teijaro C.N."/>
            <person name="Fluegel L."/>
            <person name="Davis C.M."/>
            <person name="Simpson J.R."/>
            <person name="Lauterbach L."/>
            <person name="Steele A.D."/>
            <person name="Gui C."/>
            <person name="Meng S."/>
            <person name="Li G."/>
            <person name="Viehrig K."/>
            <person name="Ye F."/>
            <person name="Su P."/>
            <person name="Kiefer A.F."/>
            <person name="Nichols A."/>
            <person name="Cepeda A.J."/>
            <person name="Yan W."/>
            <person name="Fan B."/>
            <person name="Jiang Y."/>
            <person name="Adhikari A."/>
            <person name="Zheng C.-J."/>
            <person name="Schuster L."/>
            <person name="Cowan T.M."/>
            <person name="Smanski M.J."/>
            <person name="Chevrette M.G."/>
            <person name="De Carvalho L.P.S."/>
            <person name="Shen B."/>
        </authorList>
    </citation>
    <scope>NUCLEOTIDE SEQUENCE [LARGE SCALE GENOMIC DNA]</scope>
    <source>
        <strain evidence="4 5">NPDC005137</strain>
    </source>
</reference>
<evidence type="ECO:0000256" key="1">
    <source>
        <dbReference type="ARBA" id="ARBA00022603"/>
    </source>
</evidence>
<gene>
    <name evidence="4" type="ORF">ABZV61_09350</name>
</gene>
<evidence type="ECO:0000259" key="3">
    <source>
        <dbReference type="Pfam" id="PF13649"/>
    </source>
</evidence>
<dbReference type="GO" id="GO:0008168">
    <property type="term" value="F:methyltransferase activity"/>
    <property type="evidence" value="ECO:0007669"/>
    <property type="project" value="UniProtKB-KW"/>
</dbReference>
<dbReference type="EC" id="2.1.-.-" evidence="4"/>
<organism evidence="4 5">
    <name type="scientific">Streptomyces sp. 900116325</name>
    <dbReference type="NCBI Taxonomy" id="3154295"/>
    <lineage>
        <taxon>Bacteria</taxon>
        <taxon>Bacillati</taxon>
        <taxon>Actinomycetota</taxon>
        <taxon>Actinomycetes</taxon>
        <taxon>Kitasatosporales</taxon>
        <taxon>Streptomycetaceae</taxon>
        <taxon>Streptomyces</taxon>
    </lineage>
</organism>
<dbReference type="Pfam" id="PF13649">
    <property type="entry name" value="Methyltransf_25"/>
    <property type="match status" value="1"/>
</dbReference>
<dbReference type="Proteomes" id="UP001550044">
    <property type="component" value="Unassembled WGS sequence"/>
</dbReference>
<comment type="caution">
    <text evidence="4">The sequence shown here is derived from an EMBL/GenBank/DDBJ whole genome shotgun (WGS) entry which is preliminary data.</text>
</comment>
<keyword evidence="2 4" id="KW-0808">Transferase</keyword>
<dbReference type="GO" id="GO:0032259">
    <property type="term" value="P:methylation"/>
    <property type="evidence" value="ECO:0007669"/>
    <property type="project" value="UniProtKB-KW"/>
</dbReference>
<dbReference type="PANTHER" id="PTHR43861">
    <property type="entry name" value="TRANS-ACONITATE 2-METHYLTRANSFERASE-RELATED"/>
    <property type="match status" value="1"/>
</dbReference>
<dbReference type="Gene3D" id="3.40.50.150">
    <property type="entry name" value="Vaccinia Virus protein VP39"/>
    <property type="match status" value="1"/>
</dbReference>
<dbReference type="InterPro" id="IPR029063">
    <property type="entry name" value="SAM-dependent_MTases_sf"/>
</dbReference>
<dbReference type="CDD" id="cd02440">
    <property type="entry name" value="AdoMet_MTases"/>
    <property type="match status" value="1"/>
</dbReference>
<dbReference type="EMBL" id="JBEXIP010000005">
    <property type="protein sequence ID" value="MET8432998.1"/>
    <property type="molecule type" value="Genomic_DNA"/>
</dbReference>
<sequence length="210" mass="22767">MHDRKRLPAAAAFDALGAEYERAFAGSAAHHASLQRLLELLAPHSRVLDVGSGTGRPTAQVLAEAGHEVRGVDVSPVMVELARRQVPDASFECADIRHVTLENSSFDAACVYFSLLQMSRDDQSELVRRLGRVVTRGGLLMMATVPLDVEGVDVEFMGQAVQVTSFAAAAFTELVIEAGFSLLWEENTLFTPSYPGGVPEPQLFLLGRRT</sequence>
<dbReference type="RefSeq" id="WP_356496842.1">
    <property type="nucleotide sequence ID" value="NZ_JBEXEF010000121.1"/>
</dbReference>
<dbReference type="InterPro" id="IPR041698">
    <property type="entry name" value="Methyltransf_25"/>
</dbReference>
<proteinExistence type="predicted"/>
<dbReference type="SUPFAM" id="SSF53335">
    <property type="entry name" value="S-adenosyl-L-methionine-dependent methyltransferases"/>
    <property type="match status" value="1"/>
</dbReference>
<evidence type="ECO:0000256" key="2">
    <source>
        <dbReference type="ARBA" id="ARBA00022679"/>
    </source>
</evidence>
<name>A0ABV2U579_9ACTN</name>
<protein>
    <submittedName>
        <fullName evidence="4">Class I SAM-dependent methyltransferase</fullName>
        <ecNumber evidence="4">2.1.-.-</ecNumber>
    </submittedName>
</protein>
<keyword evidence="1 4" id="KW-0489">Methyltransferase</keyword>
<evidence type="ECO:0000313" key="5">
    <source>
        <dbReference type="Proteomes" id="UP001550044"/>
    </source>
</evidence>
<feature type="domain" description="Methyltransferase" evidence="3">
    <location>
        <begin position="47"/>
        <end position="138"/>
    </location>
</feature>
<dbReference type="PANTHER" id="PTHR43861:SF1">
    <property type="entry name" value="TRANS-ACONITATE 2-METHYLTRANSFERASE"/>
    <property type="match status" value="1"/>
</dbReference>
<accession>A0ABV2U579</accession>